<organism evidence="1 2">
    <name type="scientific">Dreissena polymorpha</name>
    <name type="common">Zebra mussel</name>
    <name type="synonym">Mytilus polymorpha</name>
    <dbReference type="NCBI Taxonomy" id="45954"/>
    <lineage>
        <taxon>Eukaryota</taxon>
        <taxon>Metazoa</taxon>
        <taxon>Spiralia</taxon>
        <taxon>Lophotrochozoa</taxon>
        <taxon>Mollusca</taxon>
        <taxon>Bivalvia</taxon>
        <taxon>Autobranchia</taxon>
        <taxon>Heteroconchia</taxon>
        <taxon>Euheterodonta</taxon>
        <taxon>Imparidentia</taxon>
        <taxon>Neoheterodontei</taxon>
        <taxon>Myida</taxon>
        <taxon>Dreissenoidea</taxon>
        <taxon>Dreissenidae</taxon>
        <taxon>Dreissena</taxon>
    </lineage>
</organism>
<reference evidence="1" key="2">
    <citation type="submission" date="2020-11" db="EMBL/GenBank/DDBJ databases">
        <authorList>
            <person name="McCartney M.A."/>
            <person name="Auch B."/>
            <person name="Kono T."/>
            <person name="Mallez S."/>
            <person name="Becker A."/>
            <person name="Gohl D.M."/>
            <person name="Silverstein K.A.T."/>
            <person name="Koren S."/>
            <person name="Bechman K.B."/>
            <person name="Herman A."/>
            <person name="Abrahante J.E."/>
            <person name="Garbe J."/>
        </authorList>
    </citation>
    <scope>NUCLEOTIDE SEQUENCE</scope>
    <source>
        <strain evidence="1">Duluth1</strain>
        <tissue evidence="1">Whole animal</tissue>
    </source>
</reference>
<protein>
    <submittedName>
        <fullName evidence="1">Uncharacterized protein</fullName>
    </submittedName>
</protein>
<gene>
    <name evidence="1" type="ORF">DPMN_100105</name>
</gene>
<evidence type="ECO:0000313" key="1">
    <source>
        <dbReference type="EMBL" id="KAH3857497.1"/>
    </source>
</evidence>
<keyword evidence="2" id="KW-1185">Reference proteome</keyword>
<accession>A0A9D4LF61</accession>
<dbReference type="EMBL" id="JAIWYP010000003">
    <property type="protein sequence ID" value="KAH3857497.1"/>
    <property type="molecule type" value="Genomic_DNA"/>
</dbReference>
<dbReference type="Proteomes" id="UP000828390">
    <property type="component" value="Unassembled WGS sequence"/>
</dbReference>
<sequence length="173" mass="18388">MAPWLVLDGFVVARSKWVDEGACLEGLRRLGARTGAVCGRGGGGGSGSLGVGAPVRGGGFCDLGTATIYYPSRLTDDRKLLTDTSSSAPDRCTTITYHTLYTTIHITTKEPGTHGRGALIRATRNEWGCEGDTCVCSGSYVPGGVGLWIALSVLYISNVRDTWRDPLLNTTFR</sequence>
<comment type="caution">
    <text evidence="1">The sequence shown here is derived from an EMBL/GenBank/DDBJ whole genome shotgun (WGS) entry which is preliminary data.</text>
</comment>
<name>A0A9D4LF61_DREPO</name>
<dbReference type="AlphaFoldDB" id="A0A9D4LF61"/>
<reference evidence="1" key="1">
    <citation type="journal article" date="2019" name="bioRxiv">
        <title>The Genome of the Zebra Mussel, Dreissena polymorpha: A Resource for Invasive Species Research.</title>
        <authorList>
            <person name="McCartney M.A."/>
            <person name="Auch B."/>
            <person name="Kono T."/>
            <person name="Mallez S."/>
            <person name="Zhang Y."/>
            <person name="Obille A."/>
            <person name="Becker A."/>
            <person name="Abrahante J.E."/>
            <person name="Garbe J."/>
            <person name="Badalamenti J.P."/>
            <person name="Herman A."/>
            <person name="Mangelson H."/>
            <person name="Liachko I."/>
            <person name="Sullivan S."/>
            <person name="Sone E.D."/>
            <person name="Koren S."/>
            <person name="Silverstein K.A.T."/>
            <person name="Beckman K.B."/>
            <person name="Gohl D.M."/>
        </authorList>
    </citation>
    <scope>NUCLEOTIDE SEQUENCE</scope>
    <source>
        <strain evidence="1">Duluth1</strain>
        <tissue evidence="1">Whole animal</tissue>
    </source>
</reference>
<evidence type="ECO:0000313" key="2">
    <source>
        <dbReference type="Proteomes" id="UP000828390"/>
    </source>
</evidence>
<proteinExistence type="predicted"/>